<dbReference type="EMBL" id="BSUM01000001">
    <property type="protein sequence ID" value="GMA33508.1"/>
    <property type="molecule type" value="Genomic_DNA"/>
</dbReference>
<name>A0AA37XH21_9MICO</name>
<protein>
    <submittedName>
        <fullName evidence="1">Uncharacterized protein</fullName>
    </submittedName>
</protein>
<dbReference type="InterPro" id="IPR024411">
    <property type="entry name" value="Tail_terminator_phage"/>
</dbReference>
<sequence>MDDSQLTQAICRLLAEIPGWEWRPAGPAYTTVEVGVQYGSLQASPDRGVAVRVYSSVDELQTGLATRSAQLRFRGARNAVDSADKLASVAFRHLQGLSRREGISGIRRLSMAPIGADANGREERTDNYELLLELTPEVSP</sequence>
<reference evidence="1" key="1">
    <citation type="journal article" date="2014" name="Int. J. Syst. Evol. Microbiol.">
        <title>Complete genome sequence of Corynebacterium casei LMG S-19264T (=DSM 44701T), isolated from a smear-ripened cheese.</title>
        <authorList>
            <consortium name="US DOE Joint Genome Institute (JGI-PGF)"/>
            <person name="Walter F."/>
            <person name="Albersmeier A."/>
            <person name="Kalinowski J."/>
            <person name="Ruckert C."/>
        </authorList>
    </citation>
    <scope>NUCLEOTIDE SEQUENCE</scope>
    <source>
        <strain evidence="1">NBRC 112290</strain>
    </source>
</reference>
<organism evidence="1 3">
    <name type="scientific">Litorihabitans aurantiacus</name>
    <dbReference type="NCBI Taxonomy" id="1930061"/>
    <lineage>
        <taxon>Bacteria</taxon>
        <taxon>Bacillati</taxon>
        <taxon>Actinomycetota</taxon>
        <taxon>Actinomycetes</taxon>
        <taxon>Micrococcales</taxon>
        <taxon>Beutenbergiaceae</taxon>
        <taxon>Litorihabitans</taxon>
    </lineage>
</organism>
<dbReference type="Proteomes" id="UP001157161">
    <property type="component" value="Unassembled WGS sequence"/>
</dbReference>
<evidence type="ECO:0000313" key="2">
    <source>
        <dbReference type="EMBL" id="GMA33587.1"/>
    </source>
</evidence>
<keyword evidence="3" id="KW-1185">Reference proteome</keyword>
<reference evidence="1" key="2">
    <citation type="submission" date="2023-02" db="EMBL/GenBank/DDBJ databases">
        <authorList>
            <person name="Sun Q."/>
            <person name="Mori K."/>
        </authorList>
    </citation>
    <scope>NUCLEOTIDE SEQUENCE</scope>
    <source>
        <strain evidence="1">NBRC 112290</strain>
    </source>
</reference>
<comment type="caution">
    <text evidence="1">The sequence shown here is derived from an EMBL/GenBank/DDBJ whole genome shotgun (WGS) entry which is preliminary data.</text>
</comment>
<gene>
    <name evidence="1" type="ORF">GCM10025875_35000</name>
    <name evidence="2" type="ORF">GCM10025875_35790</name>
</gene>
<dbReference type="Pfam" id="PF12691">
    <property type="entry name" value="Phage_tail_terminator_6"/>
    <property type="match status" value="1"/>
</dbReference>
<accession>A0AA37XH21</accession>
<dbReference type="AlphaFoldDB" id="A0AA37XH21"/>
<evidence type="ECO:0000313" key="3">
    <source>
        <dbReference type="Proteomes" id="UP001157161"/>
    </source>
</evidence>
<proteinExistence type="predicted"/>
<dbReference type="RefSeq" id="WP_284252359.1">
    <property type="nucleotide sequence ID" value="NZ_BSUM01000001.1"/>
</dbReference>
<dbReference type="EMBL" id="BSUM01000002">
    <property type="protein sequence ID" value="GMA33587.1"/>
    <property type="molecule type" value="Genomic_DNA"/>
</dbReference>
<evidence type="ECO:0000313" key="1">
    <source>
        <dbReference type="EMBL" id="GMA33508.1"/>
    </source>
</evidence>